<feature type="non-terminal residue" evidence="2">
    <location>
        <position position="1"/>
    </location>
</feature>
<dbReference type="AlphaFoldDB" id="A0A9W4WAK1"/>
<dbReference type="SMART" id="SM00220">
    <property type="entry name" value="S_TKc"/>
    <property type="match status" value="1"/>
</dbReference>
<dbReference type="PANTHER" id="PTHR24359">
    <property type="entry name" value="SERINE/THREONINE-PROTEIN KINASE SBK1"/>
    <property type="match status" value="1"/>
</dbReference>
<keyword evidence="3" id="KW-1185">Reference proteome</keyword>
<organism evidence="2 3">
    <name type="scientific">Colletotrichum noveboracense</name>
    <dbReference type="NCBI Taxonomy" id="2664923"/>
    <lineage>
        <taxon>Eukaryota</taxon>
        <taxon>Fungi</taxon>
        <taxon>Dikarya</taxon>
        <taxon>Ascomycota</taxon>
        <taxon>Pezizomycotina</taxon>
        <taxon>Sordariomycetes</taxon>
        <taxon>Hypocreomycetidae</taxon>
        <taxon>Glomerellales</taxon>
        <taxon>Glomerellaceae</taxon>
        <taxon>Colletotrichum</taxon>
        <taxon>Colletotrichum gloeosporioides species complex</taxon>
    </lineage>
</organism>
<name>A0A9W4WAK1_9PEZI</name>
<reference evidence="2" key="1">
    <citation type="submission" date="2022-08" db="EMBL/GenBank/DDBJ databases">
        <authorList>
            <person name="Giroux E."/>
            <person name="Giroux E."/>
        </authorList>
    </citation>
    <scope>NUCLEOTIDE SEQUENCE</scope>
    <source>
        <strain evidence="2">H1091258</strain>
    </source>
</reference>
<dbReference type="Pfam" id="PF00069">
    <property type="entry name" value="Pkinase"/>
    <property type="match status" value="1"/>
</dbReference>
<dbReference type="InterPro" id="IPR011009">
    <property type="entry name" value="Kinase-like_dom_sf"/>
</dbReference>
<dbReference type="Proteomes" id="UP001152533">
    <property type="component" value="Unassembled WGS sequence"/>
</dbReference>
<sequence length="552" mass="63794">MTTSMGNGHSICDDYGISQYYMDMDSFRRMNEDRDRVPARDILRGLSNKTLITADVVTRERNTLQELLISALIRRNDGTEFLPLSKLDELLTRKVVERQLRGEFEGLLRDAGLQACIDYVCNRVAIGGPKHLKFASGRRLFAILIMIEKLDSFTDLRDAGLRDIDLPLRKLEDGMRSAHKDKTFTCFRSWSTFKLRAFEEWQWKLLAPYFSMKDGTENQVLFYKLAPQTVMPWIEEETAAAEHYGGQSWVKKVRIHHSHCNFKGPEGRESYFAIKKLHSRHERHFLREVDALKHLSSRPNPNLIQLLATYQHQDDYCLLFPWADGNLRDLWEKVEAPMTHPSQEGTIWMAEVCHGIAAGLGQIHDPGKMAEFEQATLARGFPTRAGSASEMEITGNTMARLVSNDSSPQLYGRHGDLKPENILWFKDQDRISRHNIGILKISDFGLTRFYSRRSISDAESRRAVGFTSTYRAPEIDLKTGVNQNYDIWTLGCLYLEFIIWFMLGWEAVDEFSFQRLDEDRLIDTDPDWIPEDNFFRLTHGSTRACLKDCVRK</sequence>
<evidence type="ECO:0000313" key="3">
    <source>
        <dbReference type="Proteomes" id="UP001152533"/>
    </source>
</evidence>
<accession>A0A9W4WAK1</accession>
<evidence type="ECO:0000313" key="2">
    <source>
        <dbReference type="EMBL" id="CAI0648943.1"/>
    </source>
</evidence>
<dbReference type="Gene3D" id="1.10.510.10">
    <property type="entry name" value="Transferase(Phosphotransferase) domain 1"/>
    <property type="match status" value="2"/>
</dbReference>
<dbReference type="GO" id="GO:0005524">
    <property type="term" value="F:ATP binding"/>
    <property type="evidence" value="ECO:0007669"/>
    <property type="project" value="InterPro"/>
</dbReference>
<dbReference type="SUPFAM" id="SSF56112">
    <property type="entry name" value="Protein kinase-like (PK-like)"/>
    <property type="match status" value="1"/>
</dbReference>
<evidence type="ECO:0000259" key="1">
    <source>
        <dbReference type="PROSITE" id="PS50011"/>
    </source>
</evidence>
<dbReference type="PROSITE" id="PS50011">
    <property type="entry name" value="PROTEIN_KINASE_DOM"/>
    <property type="match status" value="1"/>
</dbReference>
<dbReference type="PANTHER" id="PTHR24359:SF37">
    <property type="entry name" value="PROTEIN KINASE DOMAIN-CONTAINING PROTEIN"/>
    <property type="match status" value="1"/>
</dbReference>
<dbReference type="InterPro" id="IPR000719">
    <property type="entry name" value="Prot_kinase_dom"/>
</dbReference>
<comment type="caution">
    <text evidence="2">The sequence shown here is derived from an EMBL/GenBank/DDBJ whole genome shotgun (WGS) entry which is preliminary data.</text>
</comment>
<gene>
    <name evidence="2" type="ORF">CGXH109_LOCUS80968</name>
</gene>
<feature type="domain" description="Protein kinase" evidence="1">
    <location>
        <begin position="238"/>
        <end position="552"/>
    </location>
</feature>
<dbReference type="EMBL" id="CAMGZC010000626">
    <property type="protein sequence ID" value="CAI0648943.1"/>
    <property type="molecule type" value="Genomic_DNA"/>
</dbReference>
<dbReference type="GO" id="GO:0004674">
    <property type="term" value="F:protein serine/threonine kinase activity"/>
    <property type="evidence" value="ECO:0007669"/>
    <property type="project" value="TreeGrafter"/>
</dbReference>
<protein>
    <recommendedName>
        <fullName evidence="1">Protein kinase domain-containing protein</fullName>
    </recommendedName>
</protein>
<proteinExistence type="predicted"/>